<keyword evidence="5" id="KW-0032">Aminotransferase</keyword>
<dbReference type="Pfam" id="PF01041">
    <property type="entry name" value="DegT_DnrJ_EryC1"/>
    <property type="match status" value="1"/>
</dbReference>
<dbReference type="RefSeq" id="WP_061835230.1">
    <property type="nucleotide sequence ID" value="NZ_LUKE01000002.1"/>
</dbReference>
<keyword evidence="5" id="KW-0808">Transferase</keyword>
<evidence type="ECO:0000313" key="6">
    <source>
        <dbReference type="Proteomes" id="UP000075320"/>
    </source>
</evidence>
<name>A0A150WL33_BDEBC</name>
<comment type="similarity">
    <text evidence="1 4">Belongs to the DegT/DnrJ/EryC1 family.</text>
</comment>
<dbReference type="OrthoDB" id="5297982at2"/>
<dbReference type="PANTHER" id="PTHR30244">
    <property type="entry name" value="TRANSAMINASE"/>
    <property type="match status" value="1"/>
</dbReference>
<dbReference type="EMBL" id="LUKE01000002">
    <property type="protein sequence ID" value="KYG64719.1"/>
    <property type="molecule type" value="Genomic_DNA"/>
</dbReference>
<keyword evidence="6" id="KW-1185">Reference proteome</keyword>
<dbReference type="AlphaFoldDB" id="A0A150WL33"/>
<evidence type="ECO:0000313" key="5">
    <source>
        <dbReference type="EMBL" id="KYG64719.1"/>
    </source>
</evidence>
<dbReference type="GO" id="GO:0008483">
    <property type="term" value="F:transaminase activity"/>
    <property type="evidence" value="ECO:0007669"/>
    <property type="project" value="UniProtKB-KW"/>
</dbReference>
<dbReference type="PANTHER" id="PTHR30244:SF34">
    <property type="entry name" value="DTDP-4-AMINO-4,6-DIDEOXYGALACTOSE TRANSAMINASE"/>
    <property type="match status" value="1"/>
</dbReference>
<organism evidence="5 6">
    <name type="scientific">Bdellovibrio bacteriovorus</name>
    <dbReference type="NCBI Taxonomy" id="959"/>
    <lineage>
        <taxon>Bacteria</taxon>
        <taxon>Pseudomonadati</taxon>
        <taxon>Bdellovibrionota</taxon>
        <taxon>Bdellovibrionia</taxon>
        <taxon>Bdellovibrionales</taxon>
        <taxon>Pseudobdellovibrionaceae</taxon>
        <taxon>Bdellovibrio</taxon>
    </lineage>
</organism>
<proteinExistence type="inferred from homology"/>
<reference evidence="5 6" key="1">
    <citation type="submission" date="2016-03" db="EMBL/GenBank/DDBJ databases">
        <authorList>
            <person name="Ploux O."/>
        </authorList>
    </citation>
    <scope>NUCLEOTIDE SEQUENCE [LARGE SCALE GENOMIC DNA]</scope>
    <source>
        <strain evidence="5 6">R0</strain>
    </source>
</reference>
<evidence type="ECO:0000256" key="4">
    <source>
        <dbReference type="RuleBase" id="RU004508"/>
    </source>
</evidence>
<accession>A0A150WL33</accession>
<dbReference type="InterPro" id="IPR015422">
    <property type="entry name" value="PyrdxlP-dep_Trfase_small"/>
</dbReference>
<comment type="caution">
    <text evidence="5">The sequence shown here is derived from an EMBL/GenBank/DDBJ whole genome shotgun (WGS) entry which is preliminary data.</text>
</comment>
<dbReference type="InterPro" id="IPR015424">
    <property type="entry name" value="PyrdxlP-dep_Trfase"/>
</dbReference>
<dbReference type="InterPro" id="IPR015421">
    <property type="entry name" value="PyrdxlP-dep_Trfase_major"/>
</dbReference>
<dbReference type="Proteomes" id="UP000075320">
    <property type="component" value="Unassembled WGS sequence"/>
</dbReference>
<feature type="modified residue" description="N6-(pyridoxal phosphate)lysine" evidence="3">
    <location>
        <position position="197"/>
    </location>
</feature>
<keyword evidence="3 4" id="KW-0663">Pyridoxal phosphate</keyword>
<sequence length="403" mass="44572">MVKNLAINGGDPVSKKAIAPWPVFGNDEIESVVDVLKSGKVNYWTGNLTKKFEDDFASYHGMKHGIALSNGTLALELALFGLGVGPGDEVITTCRTFIASASCIVRVGATPVMADIDLSSQNITADSISRVINKNTKAIVVVHLAGWPADMSAIMKLAKENNLKVIEDCAQSHGAKIDGRLTGSFGDMSAFSFCQDKIMTTGGEGGILLTNESEIYEKMWAFKDHGKSYDAVYRREHPPGFRWLHESFGTNWRFTEIQSAIALKQLEKLEAWVLQRRHLAHKVIANLKDEEGLIIPQPSSREFHSYYRLYAFIDQAQLRDGWNRDRIMHAIQAEGFPCFVGSCGEIYLEKAFVNSPFAVKERLPNAKKLSESSLAFLVHPTLADDYADGLSLAVKKVLKSARK</sequence>
<gene>
    <name evidence="5" type="ORF">AZI86_10945</name>
</gene>
<dbReference type="PIRSF" id="PIRSF000390">
    <property type="entry name" value="PLP_StrS"/>
    <property type="match status" value="1"/>
</dbReference>
<dbReference type="GO" id="GO:0000271">
    <property type="term" value="P:polysaccharide biosynthetic process"/>
    <property type="evidence" value="ECO:0007669"/>
    <property type="project" value="TreeGrafter"/>
</dbReference>
<feature type="active site" description="Proton acceptor" evidence="2">
    <location>
        <position position="197"/>
    </location>
</feature>
<dbReference type="CDD" id="cd00616">
    <property type="entry name" value="AHBA_syn"/>
    <property type="match status" value="1"/>
</dbReference>
<evidence type="ECO:0000256" key="3">
    <source>
        <dbReference type="PIRSR" id="PIRSR000390-2"/>
    </source>
</evidence>
<dbReference type="Gene3D" id="3.90.1150.10">
    <property type="entry name" value="Aspartate Aminotransferase, domain 1"/>
    <property type="match status" value="1"/>
</dbReference>
<dbReference type="SUPFAM" id="SSF53383">
    <property type="entry name" value="PLP-dependent transferases"/>
    <property type="match status" value="1"/>
</dbReference>
<evidence type="ECO:0000256" key="1">
    <source>
        <dbReference type="ARBA" id="ARBA00037999"/>
    </source>
</evidence>
<dbReference type="GO" id="GO:0030170">
    <property type="term" value="F:pyridoxal phosphate binding"/>
    <property type="evidence" value="ECO:0007669"/>
    <property type="project" value="TreeGrafter"/>
</dbReference>
<evidence type="ECO:0000256" key="2">
    <source>
        <dbReference type="PIRSR" id="PIRSR000390-1"/>
    </source>
</evidence>
<protein>
    <submittedName>
        <fullName evidence="5">Aminotransferase</fullName>
    </submittedName>
</protein>
<dbReference type="InterPro" id="IPR000653">
    <property type="entry name" value="DegT/StrS_aminotransferase"/>
</dbReference>
<dbReference type="Gene3D" id="3.40.640.10">
    <property type="entry name" value="Type I PLP-dependent aspartate aminotransferase-like (Major domain)"/>
    <property type="match status" value="1"/>
</dbReference>